<dbReference type="GO" id="GO:0046983">
    <property type="term" value="F:protein dimerization activity"/>
    <property type="evidence" value="ECO:0007669"/>
    <property type="project" value="InterPro"/>
</dbReference>
<name>A0AAE3ZJX1_9ACTN</name>
<keyword evidence="7" id="KW-1185">Reference proteome</keyword>
<dbReference type="PANTHER" id="PTHR24421:SF59">
    <property type="entry name" value="OXYGEN SENSOR HISTIDINE KINASE NREB"/>
    <property type="match status" value="1"/>
</dbReference>
<keyword evidence="3" id="KW-0902">Two-component regulatory system</keyword>
<dbReference type="Pfam" id="PF07730">
    <property type="entry name" value="HisKA_3"/>
    <property type="match status" value="1"/>
</dbReference>
<dbReference type="InterPro" id="IPR011712">
    <property type="entry name" value="Sig_transdc_His_kin_sub3_dim/P"/>
</dbReference>
<comment type="caution">
    <text evidence="6">The sequence shown here is derived from an EMBL/GenBank/DDBJ whole genome shotgun (WGS) entry which is preliminary data.</text>
</comment>
<dbReference type="Proteomes" id="UP001183629">
    <property type="component" value="Unassembled WGS sequence"/>
</dbReference>
<dbReference type="SMART" id="SM00387">
    <property type="entry name" value="HATPase_c"/>
    <property type="match status" value="1"/>
</dbReference>
<keyword evidence="2 6" id="KW-0418">Kinase</keyword>
<sequence>MRRLDPELWSAVYGTMICVAVGLPVLVVGVRGGEVVTIPEAAWWLMFAGYVLTQTLCTWLDHRFTRPAVRGFFAAQVVLGAALALTAPRAGWTSILLIYTAALGAYLVPWSLTLAVIGLNTVVSMTAAGLAGQPGPAVAVTGVLYLLLQVASTFGVLGQLRAEESNRRLSVAHTELRAAGVLLAESSRADERLRIARELHDLLGHQLTVLTLELETATHKADPTEHVARANRVARALLADVRSTVGELRQRAPELRATLERIVADLPSPVVHLSIGADVRADETRTATLIRCVQEVVTNAIRHAHATELWIDIRDDDGGIRFEAYDDGPGTPRVVMGNGLTGIAERVRELGGHARFDGRTGFRVTAEVPAP</sequence>
<protein>
    <submittedName>
        <fullName evidence="6">Signal transduction histidine kinase</fullName>
    </submittedName>
</protein>
<dbReference type="GO" id="GO:0016020">
    <property type="term" value="C:membrane"/>
    <property type="evidence" value="ECO:0007669"/>
    <property type="project" value="InterPro"/>
</dbReference>
<evidence type="ECO:0000256" key="4">
    <source>
        <dbReference type="SAM" id="Phobius"/>
    </source>
</evidence>
<dbReference type="Gene3D" id="3.30.565.10">
    <property type="entry name" value="Histidine kinase-like ATPase, C-terminal domain"/>
    <property type="match status" value="1"/>
</dbReference>
<dbReference type="Pfam" id="PF02518">
    <property type="entry name" value="HATPase_c"/>
    <property type="match status" value="1"/>
</dbReference>
<gene>
    <name evidence="6" type="ORF">J2S44_000311</name>
</gene>
<dbReference type="SUPFAM" id="SSF55874">
    <property type="entry name" value="ATPase domain of HSP90 chaperone/DNA topoisomerase II/histidine kinase"/>
    <property type="match status" value="1"/>
</dbReference>
<evidence type="ECO:0000256" key="3">
    <source>
        <dbReference type="ARBA" id="ARBA00023012"/>
    </source>
</evidence>
<evidence type="ECO:0000313" key="7">
    <source>
        <dbReference type="Proteomes" id="UP001183629"/>
    </source>
</evidence>
<keyword evidence="1" id="KW-0808">Transferase</keyword>
<dbReference type="Gene3D" id="1.20.5.1930">
    <property type="match status" value="1"/>
</dbReference>
<dbReference type="InterPro" id="IPR050482">
    <property type="entry name" value="Sensor_HK_TwoCompSys"/>
</dbReference>
<feature type="transmembrane region" description="Helical" evidence="4">
    <location>
        <begin position="42"/>
        <end position="60"/>
    </location>
</feature>
<feature type="transmembrane region" description="Helical" evidence="4">
    <location>
        <begin position="91"/>
        <end position="108"/>
    </location>
</feature>
<dbReference type="InterPro" id="IPR036890">
    <property type="entry name" value="HATPase_C_sf"/>
</dbReference>
<evidence type="ECO:0000259" key="5">
    <source>
        <dbReference type="SMART" id="SM00387"/>
    </source>
</evidence>
<dbReference type="EMBL" id="JAVDYC010000001">
    <property type="protein sequence ID" value="MDR7320061.1"/>
    <property type="molecule type" value="Genomic_DNA"/>
</dbReference>
<keyword evidence="4" id="KW-1133">Transmembrane helix</keyword>
<feature type="domain" description="Histidine kinase/HSP90-like ATPase" evidence="5">
    <location>
        <begin position="284"/>
        <end position="370"/>
    </location>
</feature>
<proteinExistence type="predicted"/>
<keyword evidence="4" id="KW-0812">Transmembrane</keyword>
<feature type="transmembrane region" description="Helical" evidence="4">
    <location>
        <begin position="12"/>
        <end position="30"/>
    </location>
</feature>
<accession>A0AAE3ZJX1</accession>
<evidence type="ECO:0000256" key="1">
    <source>
        <dbReference type="ARBA" id="ARBA00022679"/>
    </source>
</evidence>
<dbReference type="PANTHER" id="PTHR24421">
    <property type="entry name" value="NITRATE/NITRITE SENSOR PROTEIN NARX-RELATED"/>
    <property type="match status" value="1"/>
</dbReference>
<feature type="transmembrane region" description="Helical" evidence="4">
    <location>
        <begin position="137"/>
        <end position="158"/>
    </location>
</feature>
<dbReference type="RefSeq" id="WP_310408220.1">
    <property type="nucleotide sequence ID" value="NZ_JAVDYC010000001.1"/>
</dbReference>
<dbReference type="AlphaFoldDB" id="A0AAE3ZJX1"/>
<dbReference type="CDD" id="cd16917">
    <property type="entry name" value="HATPase_UhpB-NarQ-NarX-like"/>
    <property type="match status" value="1"/>
</dbReference>
<evidence type="ECO:0000256" key="2">
    <source>
        <dbReference type="ARBA" id="ARBA00022777"/>
    </source>
</evidence>
<evidence type="ECO:0000313" key="6">
    <source>
        <dbReference type="EMBL" id="MDR7320061.1"/>
    </source>
</evidence>
<dbReference type="GO" id="GO:0000155">
    <property type="term" value="F:phosphorelay sensor kinase activity"/>
    <property type="evidence" value="ECO:0007669"/>
    <property type="project" value="InterPro"/>
</dbReference>
<dbReference type="InterPro" id="IPR003594">
    <property type="entry name" value="HATPase_dom"/>
</dbReference>
<organism evidence="6 7">
    <name type="scientific">Catenuloplanes niger</name>
    <dbReference type="NCBI Taxonomy" id="587534"/>
    <lineage>
        <taxon>Bacteria</taxon>
        <taxon>Bacillati</taxon>
        <taxon>Actinomycetota</taxon>
        <taxon>Actinomycetes</taxon>
        <taxon>Micromonosporales</taxon>
        <taxon>Micromonosporaceae</taxon>
        <taxon>Catenuloplanes</taxon>
    </lineage>
</organism>
<reference evidence="6 7" key="1">
    <citation type="submission" date="2023-07" db="EMBL/GenBank/DDBJ databases">
        <title>Sequencing the genomes of 1000 actinobacteria strains.</title>
        <authorList>
            <person name="Klenk H.-P."/>
        </authorList>
    </citation>
    <scope>NUCLEOTIDE SEQUENCE [LARGE SCALE GENOMIC DNA]</scope>
    <source>
        <strain evidence="6 7">DSM 44711</strain>
    </source>
</reference>
<keyword evidence="4" id="KW-0472">Membrane</keyword>